<comment type="caution">
    <text evidence="12">The sequence shown here is derived from an EMBL/GenBank/DDBJ whole genome shotgun (WGS) entry which is preliminary data.</text>
</comment>
<evidence type="ECO:0000256" key="3">
    <source>
        <dbReference type="ARBA" id="ARBA00011245"/>
    </source>
</evidence>
<reference evidence="12 13" key="1">
    <citation type="submission" date="2020-02" db="EMBL/GenBank/DDBJ databases">
        <title>Whole-genome analyses of novel actinobacteria.</title>
        <authorList>
            <person name="Sahin N."/>
            <person name="Tokatli A."/>
        </authorList>
    </citation>
    <scope>NUCLEOTIDE SEQUENCE [LARGE SCALE GENOMIC DNA]</scope>
    <source>
        <strain evidence="12 13">YC419</strain>
    </source>
</reference>
<dbReference type="RefSeq" id="WP_165340149.1">
    <property type="nucleotide sequence ID" value="NZ_JAAKZX010000041.1"/>
</dbReference>
<evidence type="ECO:0000256" key="8">
    <source>
        <dbReference type="ARBA" id="ARBA00022833"/>
    </source>
</evidence>
<keyword evidence="13" id="KW-1185">Reference proteome</keyword>
<comment type="similarity">
    <text evidence="2">Belongs to the metallo-dependent hydrolases superfamily. ACMSD family.</text>
</comment>
<dbReference type="EMBL" id="JAAKZX010000041">
    <property type="protein sequence ID" value="NGO43541.1"/>
    <property type="molecule type" value="Genomic_DNA"/>
</dbReference>
<evidence type="ECO:0000256" key="10">
    <source>
        <dbReference type="ARBA" id="ARBA00031120"/>
    </source>
</evidence>
<name>A0ABX0DNU6_9ACTN</name>
<proteinExistence type="inferred from homology"/>
<gene>
    <name evidence="12" type="ORF">G6048_15685</name>
</gene>
<protein>
    <recommendedName>
        <fullName evidence="5">2-amino-3-carboxymuconate-6-semialdehyde decarboxylase</fullName>
        <ecNumber evidence="4">4.1.1.45</ecNumber>
    </recommendedName>
    <alternativeName>
        <fullName evidence="10">Picolinate carboxylase</fullName>
    </alternativeName>
</protein>
<evidence type="ECO:0000256" key="5">
    <source>
        <dbReference type="ARBA" id="ARBA00021214"/>
    </source>
</evidence>
<comment type="pathway">
    <text evidence="1">Secondary metabolite metabolism; quinolate metabolism.</text>
</comment>
<dbReference type="PANTHER" id="PTHR21240:SF27">
    <property type="entry name" value="2-AMINO-3-CARBOXYMUCONATE-6-SEMIALDEHYDE DECARBOXYLASE"/>
    <property type="match status" value="1"/>
</dbReference>
<evidence type="ECO:0000256" key="1">
    <source>
        <dbReference type="ARBA" id="ARBA00005079"/>
    </source>
</evidence>
<accession>A0ABX0DNU6</accession>
<keyword evidence="9" id="KW-0456">Lyase</keyword>
<evidence type="ECO:0000313" key="12">
    <source>
        <dbReference type="EMBL" id="NGO43541.1"/>
    </source>
</evidence>
<dbReference type="Gene3D" id="3.20.20.140">
    <property type="entry name" value="Metal-dependent hydrolases"/>
    <property type="match status" value="1"/>
</dbReference>
<feature type="domain" description="Amidohydrolase-related" evidence="11">
    <location>
        <begin position="13"/>
        <end position="345"/>
    </location>
</feature>
<dbReference type="Proteomes" id="UP001518140">
    <property type="component" value="Unassembled WGS sequence"/>
</dbReference>
<dbReference type="InterPro" id="IPR006680">
    <property type="entry name" value="Amidohydro-rel"/>
</dbReference>
<dbReference type="PANTHER" id="PTHR21240">
    <property type="entry name" value="2-AMINO-3-CARBOXYLMUCONATE-6-SEMIALDEHYDE DECARBOXYLASE"/>
    <property type="match status" value="1"/>
</dbReference>
<evidence type="ECO:0000256" key="9">
    <source>
        <dbReference type="ARBA" id="ARBA00023239"/>
    </source>
</evidence>
<keyword evidence="8" id="KW-0862">Zinc</keyword>
<keyword evidence="7" id="KW-0210">Decarboxylase</keyword>
<evidence type="ECO:0000259" key="11">
    <source>
        <dbReference type="Pfam" id="PF04909"/>
    </source>
</evidence>
<comment type="subunit">
    <text evidence="3">Monomer.</text>
</comment>
<evidence type="ECO:0000256" key="6">
    <source>
        <dbReference type="ARBA" id="ARBA00022723"/>
    </source>
</evidence>
<dbReference type="EC" id="4.1.1.45" evidence="4"/>
<evidence type="ECO:0000313" key="13">
    <source>
        <dbReference type="Proteomes" id="UP001518140"/>
    </source>
</evidence>
<dbReference type="SUPFAM" id="SSF51556">
    <property type="entry name" value="Metallo-dependent hydrolases"/>
    <property type="match status" value="1"/>
</dbReference>
<dbReference type="InterPro" id="IPR032466">
    <property type="entry name" value="Metal_Hydrolase"/>
</dbReference>
<dbReference type="InterPro" id="IPR032465">
    <property type="entry name" value="ACMSD"/>
</dbReference>
<keyword evidence="6" id="KW-0479">Metal-binding</keyword>
<dbReference type="Pfam" id="PF04909">
    <property type="entry name" value="Amidohydro_2"/>
    <property type="match status" value="1"/>
</dbReference>
<evidence type="ECO:0000256" key="2">
    <source>
        <dbReference type="ARBA" id="ARBA00005871"/>
    </source>
</evidence>
<sequence>MPDLPAAHGHPVVDIHAHYFPSALRPPTRVADDPRWPFLAIDEGGGAGRIMRGTEVFRRVKPALWDMQARLAELDAAGVDMQVISPVPVTLSMWAEGKDAAEFLRRQNDLFAEAVSASGGRLRGLGAVPLQDVDAAITEMLRVKQELRLDGVEIGTRIGDLELDAPVLRPFFAAAQEAGVPLFVHPTDVAHAVRRAEPMYSFGVGMLTDTALAATALVFGGVLEEFPELRVALAHGCGAFPWTYPRTAYGDALLRGGPDPERTAQLNRLVGSLWADALVFDPEHLRLVAERVGADHLMLGTDHPFLTAPLETALTTVTGAAEQNVLSESETARVLGRNALEFLGL</sequence>
<evidence type="ECO:0000256" key="4">
    <source>
        <dbReference type="ARBA" id="ARBA00012365"/>
    </source>
</evidence>
<evidence type="ECO:0000256" key="7">
    <source>
        <dbReference type="ARBA" id="ARBA00022793"/>
    </source>
</evidence>
<organism evidence="12 13">
    <name type="scientific">Streptomyces ureilyticus</name>
    <dbReference type="NCBI Taxonomy" id="1775131"/>
    <lineage>
        <taxon>Bacteria</taxon>
        <taxon>Bacillati</taxon>
        <taxon>Actinomycetota</taxon>
        <taxon>Actinomycetes</taxon>
        <taxon>Kitasatosporales</taxon>
        <taxon>Streptomycetaceae</taxon>
        <taxon>Streptomyces</taxon>
    </lineage>
</organism>